<sequence>MNKSYNFTRTNLVSQMNFYFLIIVIPIGLAGNIFSYFICTTKKLTKTKLGFFIKLMSITNVLKLLYMMFFQFSDIILDYDLTSQSDYLCKMILYFRRIIRKLSPYIEILMTLDRFIAVFYRKTYPLTAKNNFYTKCFIGIILFFIIIDLPNLFNSKIDQNTKKCVSNPKVEFFNDLSALSFRIFIPFILMLTLNIILSRKVFKTKSKISSRSKRLRANFTITSPKIIRKLEKA</sequence>
<evidence type="ECO:0000256" key="2">
    <source>
        <dbReference type="ARBA" id="ARBA00022692"/>
    </source>
</evidence>
<evidence type="ECO:0000259" key="6">
    <source>
        <dbReference type="PROSITE" id="PS50262"/>
    </source>
</evidence>
<keyword evidence="8" id="KW-1185">Reference proteome</keyword>
<dbReference type="Proteomes" id="UP000276133">
    <property type="component" value="Unassembled WGS sequence"/>
</dbReference>
<protein>
    <submittedName>
        <fullName evidence="7">Apelin receptor-like</fullName>
    </submittedName>
</protein>
<dbReference type="Pfam" id="PF00001">
    <property type="entry name" value="7tm_1"/>
    <property type="match status" value="1"/>
</dbReference>
<dbReference type="SUPFAM" id="SSF81321">
    <property type="entry name" value="Family A G protein-coupled receptor-like"/>
    <property type="match status" value="1"/>
</dbReference>
<dbReference type="GO" id="GO:0004930">
    <property type="term" value="F:G protein-coupled receptor activity"/>
    <property type="evidence" value="ECO:0007669"/>
    <property type="project" value="InterPro"/>
</dbReference>
<name>A0A3M7PQ65_BRAPC</name>
<feature type="transmembrane region" description="Helical" evidence="5">
    <location>
        <begin position="132"/>
        <end position="153"/>
    </location>
</feature>
<evidence type="ECO:0000256" key="5">
    <source>
        <dbReference type="SAM" id="Phobius"/>
    </source>
</evidence>
<dbReference type="InterPro" id="IPR000276">
    <property type="entry name" value="GPCR_Rhodpsn"/>
</dbReference>
<feature type="transmembrane region" description="Helical" evidence="5">
    <location>
        <begin position="51"/>
        <end position="72"/>
    </location>
</feature>
<reference evidence="7 8" key="1">
    <citation type="journal article" date="2018" name="Sci. Rep.">
        <title>Genomic signatures of local adaptation to the degree of environmental predictability in rotifers.</title>
        <authorList>
            <person name="Franch-Gras L."/>
            <person name="Hahn C."/>
            <person name="Garcia-Roger E.M."/>
            <person name="Carmona M.J."/>
            <person name="Serra M."/>
            <person name="Gomez A."/>
        </authorList>
    </citation>
    <scope>NUCLEOTIDE SEQUENCE [LARGE SCALE GENOMIC DNA]</scope>
    <source>
        <strain evidence="7">HYR1</strain>
    </source>
</reference>
<evidence type="ECO:0000256" key="1">
    <source>
        <dbReference type="ARBA" id="ARBA00004370"/>
    </source>
</evidence>
<keyword evidence="3 5" id="KW-1133">Transmembrane helix</keyword>
<dbReference type="Gene3D" id="1.20.1070.10">
    <property type="entry name" value="Rhodopsin 7-helix transmembrane proteins"/>
    <property type="match status" value="1"/>
</dbReference>
<organism evidence="7 8">
    <name type="scientific">Brachionus plicatilis</name>
    <name type="common">Marine rotifer</name>
    <name type="synonym">Brachionus muelleri</name>
    <dbReference type="NCBI Taxonomy" id="10195"/>
    <lineage>
        <taxon>Eukaryota</taxon>
        <taxon>Metazoa</taxon>
        <taxon>Spiralia</taxon>
        <taxon>Gnathifera</taxon>
        <taxon>Rotifera</taxon>
        <taxon>Eurotatoria</taxon>
        <taxon>Monogononta</taxon>
        <taxon>Pseudotrocha</taxon>
        <taxon>Ploima</taxon>
        <taxon>Brachionidae</taxon>
        <taxon>Brachionus</taxon>
    </lineage>
</organism>
<dbReference type="PANTHER" id="PTHR46641">
    <property type="entry name" value="FMRFAMIDE RECEPTOR-RELATED"/>
    <property type="match status" value="1"/>
</dbReference>
<dbReference type="InterPro" id="IPR017452">
    <property type="entry name" value="GPCR_Rhodpsn_7TM"/>
</dbReference>
<accession>A0A3M7PQ65</accession>
<keyword evidence="2 5" id="KW-0812">Transmembrane</keyword>
<evidence type="ECO:0000313" key="7">
    <source>
        <dbReference type="EMBL" id="RNA01266.1"/>
    </source>
</evidence>
<gene>
    <name evidence="7" type="ORF">BpHYR1_019969</name>
</gene>
<feature type="transmembrane region" description="Helical" evidence="5">
    <location>
        <begin position="18"/>
        <end position="39"/>
    </location>
</feature>
<comment type="caution">
    <text evidence="7">The sequence shown here is derived from an EMBL/GenBank/DDBJ whole genome shotgun (WGS) entry which is preliminary data.</text>
</comment>
<evidence type="ECO:0000256" key="3">
    <source>
        <dbReference type="ARBA" id="ARBA00022989"/>
    </source>
</evidence>
<evidence type="ECO:0000256" key="4">
    <source>
        <dbReference type="ARBA" id="ARBA00023136"/>
    </source>
</evidence>
<dbReference type="GO" id="GO:0016020">
    <property type="term" value="C:membrane"/>
    <property type="evidence" value="ECO:0007669"/>
    <property type="project" value="UniProtKB-SubCell"/>
</dbReference>
<comment type="subcellular location">
    <subcellularLocation>
        <location evidence="1">Membrane</location>
    </subcellularLocation>
</comment>
<feature type="transmembrane region" description="Helical" evidence="5">
    <location>
        <begin position="179"/>
        <end position="197"/>
    </location>
</feature>
<dbReference type="AlphaFoldDB" id="A0A3M7PQ65"/>
<feature type="domain" description="G-protein coupled receptors family 1 profile" evidence="6">
    <location>
        <begin position="31"/>
        <end position="233"/>
    </location>
</feature>
<evidence type="ECO:0000313" key="8">
    <source>
        <dbReference type="Proteomes" id="UP000276133"/>
    </source>
</evidence>
<keyword evidence="7" id="KW-0675">Receptor</keyword>
<keyword evidence="4 5" id="KW-0472">Membrane</keyword>
<dbReference type="PANTHER" id="PTHR46641:SF2">
    <property type="entry name" value="FMRFAMIDE RECEPTOR"/>
    <property type="match status" value="1"/>
</dbReference>
<dbReference type="InterPro" id="IPR052954">
    <property type="entry name" value="GPCR-Ligand_Int"/>
</dbReference>
<feature type="transmembrane region" description="Helical" evidence="5">
    <location>
        <begin position="102"/>
        <end position="120"/>
    </location>
</feature>
<proteinExistence type="predicted"/>
<dbReference type="PROSITE" id="PS50262">
    <property type="entry name" value="G_PROTEIN_RECEP_F1_2"/>
    <property type="match status" value="1"/>
</dbReference>
<dbReference type="EMBL" id="REGN01009389">
    <property type="protein sequence ID" value="RNA01266.1"/>
    <property type="molecule type" value="Genomic_DNA"/>
</dbReference>